<evidence type="ECO:0000256" key="1">
    <source>
        <dbReference type="SAM" id="MobiDB-lite"/>
    </source>
</evidence>
<evidence type="ECO:0000313" key="2">
    <source>
        <dbReference type="EMBL" id="KAH9376420.1"/>
    </source>
</evidence>
<dbReference type="Gene3D" id="3.30.420.10">
    <property type="entry name" value="Ribonuclease H-like superfamily/Ribonuclease H"/>
    <property type="match status" value="1"/>
</dbReference>
<reference evidence="2 3" key="1">
    <citation type="journal article" date="2020" name="Cell">
        <title>Large-Scale Comparative Analyses of Tick Genomes Elucidate Their Genetic Diversity and Vector Capacities.</title>
        <authorList>
            <consortium name="Tick Genome and Microbiome Consortium (TIGMIC)"/>
            <person name="Jia N."/>
            <person name="Wang J."/>
            <person name="Shi W."/>
            <person name="Du L."/>
            <person name="Sun Y."/>
            <person name="Zhan W."/>
            <person name="Jiang J.F."/>
            <person name="Wang Q."/>
            <person name="Zhang B."/>
            <person name="Ji P."/>
            <person name="Bell-Sakyi L."/>
            <person name="Cui X.M."/>
            <person name="Yuan T.T."/>
            <person name="Jiang B.G."/>
            <person name="Yang W.F."/>
            <person name="Lam T.T."/>
            <person name="Chang Q.C."/>
            <person name="Ding S.J."/>
            <person name="Wang X.J."/>
            <person name="Zhu J.G."/>
            <person name="Ruan X.D."/>
            <person name="Zhao L."/>
            <person name="Wei J.T."/>
            <person name="Ye R.Z."/>
            <person name="Que T.C."/>
            <person name="Du C.H."/>
            <person name="Zhou Y.H."/>
            <person name="Cheng J.X."/>
            <person name="Dai P.F."/>
            <person name="Guo W.B."/>
            <person name="Han X.H."/>
            <person name="Huang E.J."/>
            <person name="Li L.F."/>
            <person name="Wei W."/>
            <person name="Gao Y.C."/>
            <person name="Liu J.Z."/>
            <person name="Shao H.Z."/>
            <person name="Wang X."/>
            <person name="Wang C.C."/>
            <person name="Yang T.C."/>
            <person name="Huo Q.B."/>
            <person name="Li W."/>
            <person name="Chen H.Y."/>
            <person name="Chen S.E."/>
            <person name="Zhou L.G."/>
            <person name="Ni X.B."/>
            <person name="Tian J.H."/>
            <person name="Sheng Y."/>
            <person name="Liu T."/>
            <person name="Pan Y.S."/>
            <person name="Xia L.Y."/>
            <person name="Li J."/>
            <person name="Zhao F."/>
            <person name="Cao W.C."/>
        </authorList>
    </citation>
    <scope>NUCLEOTIDE SEQUENCE [LARGE SCALE GENOMIC DNA]</scope>
    <source>
        <strain evidence="2">HaeL-2018</strain>
    </source>
</reference>
<dbReference type="OMA" id="YNEREGA"/>
<comment type="caution">
    <text evidence="2">The sequence shown here is derived from an EMBL/GenBank/DDBJ whole genome shotgun (WGS) entry which is preliminary data.</text>
</comment>
<feature type="region of interest" description="Disordered" evidence="1">
    <location>
        <begin position="168"/>
        <end position="226"/>
    </location>
</feature>
<proteinExistence type="predicted"/>
<dbReference type="InterPro" id="IPR036397">
    <property type="entry name" value="RNaseH_sf"/>
</dbReference>
<keyword evidence="3" id="KW-1185">Reference proteome</keyword>
<gene>
    <name evidence="2" type="ORF">HPB48_020579</name>
</gene>
<dbReference type="VEuPathDB" id="VectorBase:HLOH_041702"/>
<organism evidence="2 3">
    <name type="scientific">Haemaphysalis longicornis</name>
    <name type="common">Bush tick</name>
    <dbReference type="NCBI Taxonomy" id="44386"/>
    <lineage>
        <taxon>Eukaryota</taxon>
        <taxon>Metazoa</taxon>
        <taxon>Ecdysozoa</taxon>
        <taxon>Arthropoda</taxon>
        <taxon>Chelicerata</taxon>
        <taxon>Arachnida</taxon>
        <taxon>Acari</taxon>
        <taxon>Parasitiformes</taxon>
        <taxon>Ixodida</taxon>
        <taxon>Ixodoidea</taxon>
        <taxon>Ixodidae</taxon>
        <taxon>Haemaphysalinae</taxon>
        <taxon>Haemaphysalis</taxon>
    </lineage>
</organism>
<dbReference type="EMBL" id="JABSTR010000008">
    <property type="protein sequence ID" value="KAH9376420.1"/>
    <property type="molecule type" value="Genomic_DNA"/>
</dbReference>
<accession>A0A9J6GQE8</accession>
<dbReference type="Proteomes" id="UP000821853">
    <property type="component" value="Unassembled WGS sequence"/>
</dbReference>
<sequence>MVLKFTGSGRKILQRVGLSPPLGPAAEDELVPLRDDIARRVIVPPLPRNVDPERNVERRSARACALAKEYNEREGAVFVDAAKYRERADTFVAVVVKATTGELLSAGSVRATTARQAEEAAIALALVRPGTTTILSDSKSAIANFARSTVCKSTARLLSSIGEGARANSTSIRWFPRPRGPGAAQRPPQPQRRGDAAARDLATCRAAPPPPRPTPLRARRRTARRR</sequence>
<protein>
    <submittedName>
        <fullName evidence="2">Uncharacterized protein</fullName>
    </submittedName>
</protein>
<name>A0A9J6GQE8_HAELO</name>
<dbReference type="AlphaFoldDB" id="A0A9J6GQE8"/>
<dbReference type="OrthoDB" id="6491159at2759"/>
<evidence type="ECO:0000313" key="3">
    <source>
        <dbReference type="Proteomes" id="UP000821853"/>
    </source>
</evidence>
<feature type="compositionally biased region" description="Basic residues" evidence="1">
    <location>
        <begin position="217"/>
        <end position="226"/>
    </location>
</feature>
<dbReference type="GO" id="GO:0003676">
    <property type="term" value="F:nucleic acid binding"/>
    <property type="evidence" value="ECO:0007669"/>
    <property type="project" value="InterPro"/>
</dbReference>